<dbReference type="InterPro" id="IPR013087">
    <property type="entry name" value="Znf_C2H2_type"/>
</dbReference>
<evidence type="ECO:0000259" key="3">
    <source>
        <dbReference type="SMART" id="SM00355"/>
    </source>
</evidence>
<dbReference type="AlphaFoldDB" id="A0A135LZH0"/>
<feature type="compositionally biased region" description="Basic and acidic residues" evidence="2">
    <location>
        <begin position="561"/>
        <end position="574"/>
    </location>
</feature>
<name>A0A135LZH0_PENPA</name>
<feature type="compositionally biased region" description="Basic and acidic residues" evidence="2">
    <location>
        <begin position="839"/>
        <end position="850"/>
    </location>
</feature>
<feature type="compositionally biased region" description="Polar residues" evidence="2">
    <location>
        <begin position="421"/>
        <end position="432"/>
    </location>
</feature>
<dbReference type="OrthoDB" id="6133115at2759"/>
<accession>A0A135LZH0</accession>
<dbReference type="GeneID" id="63710522"/>
<evidence type="ECO:0000256" key="1">
    <source>
        <dbReference type="SAM" id="Coils"/>
    </source>
</evidence>
<keyword evidence="5" id="KW-1185">Reference proteome</keyword>
<proteinExistence type="predicted"/>
<dbReference type="PANTHER" id="PTHR35391:SF7">
    <property type="entry name" value="C2H2-TYPE DOMAIN-CONTAINING PROTEIN"/>
    <property type="match status" value="1"/>
</dbReference>
<keyword evidence="1" id="KW-0175">Coiled coil</keyword>
<dbReference type="PANTHER" id="PTHR35391">
    <property type="entry name" value="C2H2-TYPE DOMAIN-CONTAINING PROTEIN-RELATED"/>
    <property type="match status" value="1"/>
</dbReference>
<feature type="coiled-coil region" evidence="1">
    <location>
        <begin position="670"/>
        <end position="749"/>
    </location>
</feature>
<protein>
    <recommendedName>
        <fullName evidence="3">C2H2-type domain-containing protein</fullName>
    </recommendedName>
</protein>
<feature type="region of interest" description="Disordered" evidence="2">
    <location>
        <begin position="548"/>
        <end position="579"/>
    </location>
</feature>
<organism evidence="4 5">
    <name type="scientific">Penicillium patulum</name>
    <name type="common">Penicillium griseofulvum</name>
    <dbReference type="NCBI Taxonomy" id="5078"/>
    <lineage>
        <taxon>Eukaryota</taxon>
        <taxon>Fungi</taxon>
        <taxon>Dikarya</taxon>
        <taxon>Ascomycota</taxon>
        <taxon>Pezizomycotina</taxon>
        <taxon>Eurotiomycetes</taxon>
        <taxon>Eurotiomycetidae</taxon>
        <taxon>Eurotiales</taxon>
        <taxon>Aspergillaceae</taxon>
        <taxon>Penicillium</taxon>
    </lineage>
</organism>
<dbReference type="Pfam" id="PF26082">
    <property type="entry name" value="zf-C2H2_AcuF"/>
    <property type="match status" value="1"/>
</dbReference>
<dbReference type="Proteomes" id="UP000070168">
    <property type="component" value="Unassembled WGS sequence"/>
</dbReference>
<dbReference type="SMART" id="SM00355">
    <property type="entry name" value="ZnF_C2H2"/>
    <property type="match status" value="2"/>
</dbReference>
<gene>
    <name evidence="4" type="ORF">PGRI_075080</name>
</gene>
<comment type="caution">
    <text evidence="4">The sequence shown here is derived from an EMBL/GenBank/DDBJ whole genome shotgun (WGS) entry which is preliminary data.</text>
</comment>
<feature type="compositionally biased region" description="Polar residues" evidence="2">
    <location>
        <begin position="444"/>
        <end position="455"/>
    </location>
</feature>
<feature type="domain" description="C2H2-type" evidence="3">
    <location>
        <begin position="310"/>
        <end position="338"/>
    </location>
</feature>
<dbReference type="STRING" id="5078.A0A135LZH0"/>
<feature type="region of interest" description="Disordered" evidence="2">
    <location>
        <begin position="811"/>
        <end position="850"/>
    </location>
</feature>
<reference evidence="4 5" key="1">
    <citation type="journal article" date="2016" name="BMC Genomics">
        <title>Genome sequencing and secondary metabolism of the postharvest pathogen Penicillium griseofulvum.</title>
        <authorList>
            <person name="Banani H."/>
            <person name="Marcet-Houben M."/>
            <person name="Ballester A.R."/>
            <person name="Abbruscato P."/>
            <person name="Gonzalez-Candelas L."/>
            <person name="Gabaldon T."/>
            <person name="Spadaro D."/>
        </authorList>
    </citation>
    <scope>NUCLEOTIDE SEQUENCE [LARGE SCALE GENOMIC DNA]</scope>
    <source>
        <strain evidence="4 5">PG3</strain>
    </source>
</reference>
<feature type="compositionally biased region" description="Basic and acidic residues" evidence="2">
    <location>
        <begin position="818"/>
        <end position="832"/>
    </location>
</feature>
<dbReference type="InterPro" id="IPR058925">
    <property type="entry name" value="zf-C2H2_AcuF"/>
</dbReference>
<evidence type="ECO:0000256" key="2">
    <source>
        <dbReference type="SAM" id="MobiDB-lite"/>
    </source>
</evidence>
<feature type="region of interest" description="Disordered" evidence="2">
    <location>
        <begin position="410"/>
        <end position="455"/>
    </location>
</feature>
<sequence length="850" mass="99142">MPKFYILANIPHLDNVRDLFLSLINSGALSDHVEEVPLQDWTDELGRLRVWAANIGAHQTRQSSLDYRLRDASHIRSQIVRLLEQVQELLTDLKEVFEEQSDDEAEDDMFEGFEDSESEDSTEIQEIHRGLAETINQLYQMSMIIRKPAQHDRLVGTKKLDSEPFQFWTKQHICNKYPNADALAIDRISSAMARQRAILKYRERHHAKLGQGIDPESDGKSAMLSETVVTDVFKEISGHINDMASEAGVSETSYGGTLFDGTGADAPKIPPIPKNGMDKKPFECPYCFYIITVRDRRAWARHIFRDLMPYVCIFPGCPTPNKLYGSRRQWDHHIQQSHATASITDGTYHCSICKQGSLPAVTFWRHVGQHLEELALFMLPRTDSDENENEVTDENLSNVSLDDLSMEQNVGQRSGMDNVATPASDSGLNDNNPLRDPRNKSKHYTSSVGASSINSEDSMGVIKGKIRVLVEQLKRSVQESSAEDKPRILSKVQELKEDFARKMELLNGKHHEDQSAEVEESWKELTRMKEEAEKREYVMREERFKELIRQEEEGEEEEEEERKSPIQDIRDEKAQMATEATDAWWKETASREKDEEELEKLIQEIRDKDMQTAMEAEEKKKKDLALKAADPEGWKLEQEQIKRRQTEEATRKAKEYRYKLHRIGYSEAEIDAIVNKKNEERMKEEEAEKNVQRAAAHDQFMAAEKREKDLALEAAALEEWELEQERKQKQEWEKQIQIDKERMKKAKEKEKTKTTWIRVHRRFLLPDTLSAYNLPWEWDKNDDNYIIIKQWIDEDFQDHLFAHTRRRRELGQVSSSITERKVNDHSGDERYQSSRRRKENLERGRHRERS</sequence>
<dbReference type="OMA" id="KYRERHH"/>
<feature type="domain" description="C2H2-type" evidence="3">
    <location>
        <begin position="348"/>
        <end position="370"/>
    </location>
</feature>
<dbReference type="RefSeq" id="XP_040652899.1">
    <property type="nucleotide sequence ID" value="XM_040795222.1"/>
</dbReference>
<evidence type="ECO:0000313" key="5">
    <source>
        <dbReference type="Proteomes" id="UP000070168"/>
    </source>
</evidence>
<dbReference type="EMBL" id="LHQR01000013">
    <property type="protein sequence ID" value="KXG54364.1"/>
    <property type="molecule type" value="Genomic_DNA"/>
</dbReference>
<evidence type="ECO:0000313" key="4">
    <source>
        <dbReference type="EMBL" id="KXG54364.1"/>
    </source>
</evidence>